<organism evidence="1 2">
    <name type="scientific">Trifolium medium</name>
    <dbReference type="NCBI Taxonomy" id="97028"/>
    <lineage>
        <taxon>Eukaryota</taxon>
        <taxon>Viridiplantae</taxon>
        <taxon>Streptophyta</taxon>
        <taxon>Embryophyta</taxon>
        <taxon>Tracheophyta</taxon>
        <taxon>Spermatophyta</taxon>
        <taxon>Magnoliopsida</taxon>
        <taxon>eudicotyledons</taxon>
        <taxon>Gunneridae</taxon>
        <taxon>Pentapetalae</taxon>
        <taxon>rosids</taxon>
        <taxon>fabids</taxon>
        <taxon>Fabales</taxon>
        <taxon>Fabaceae</taxon>
        <taxon>Papilionoideae</taxon>
        <taxon>50 kb inversion clade</taxon>
        <taxon>NPAAA clade</taxon>
        <taxon>Hologalegina</taxon>
        <taxon>IRL clade</taxon>
        <taxon>Trifolieae</taxon>
        <taxon>Trifolium</taxon>
    </lineage>
</organism>
<name>A0A392T3P5_9FABA</name>
<feature type="non-terminal residue" evidence="1">
    <location>
        <position position="1"/>
    </location>
</feature>
<dbReference type="Proteomes" id="UP000265520">
    <property type="component" value="Unassembled WGS sequence"/>
</dbReference>
<keyword evidence="2" id="KW-1185">Reference proteome</keyword>
<dbReference type="AlphaFoldDB" id="A0A392T3P5"/>
<evidence type="ECO:0000313" key="1">
    <source>
        <dbReference type="EMBL" id="MCI55679.1"/>
    </source>
</evidence>
<accession>A0A392T3P5</accession>
<dbReference type="EMBL" id="LXQA010500018">
    <property type="protein sequence ID" value="MCI55679.1"/>
    <property type="molecule type" value="Genomic_DNA"/>
</dbReference>
<reference evidence="1 2" key="1">
    <citation type="journal article" date="2018" name="Front. Plant Sci.">
        <title>Red Clover (Trifolium pratense) and Zigzag Clover (T. medium) - A Picture of Genomic Similarities and Differences.</title>
        <authorList>
            <person name="Dluhosova J."/>
            <person name="Istvanek J."/>
            <person name="Nedelnik J."/>
            <person name="Repkova J."/>
        </authorList>
    </citation>
    <scope>NUCLEOTIDE SEQUENCE [LARGE SCALE GENOMIC DNA]</scope>
    <source>
        <strain evidence="2">cv. 10/8</strain>
        <tissue evidence="1">Leaf</tissue>
    </source>
</reference>
<proteinExistence type="predicted"/>
<sequence>DRVLREVARETSTAEGGSALNVCCVYVDQT</sequence>
<protein>
    <submittedName>
        <fullName evidence="1">Uncharacterized protein</fullName>
    </submittedName>
</protein>
<comment type="caution">
    <text evidence="1">The sequence shown here is derived from an EMBL/GenBank/DDBJ whole genome shotgun (WGS) entry which is preliminary data.</text>
</comment>
<evidence type="ECO:0000313" key="2">
    <source>
        <dbReference type="Proteomes" id="UP000265520"/>
    </source>
</evidence>